<evidence type="ECO:0000313" key="2">
    <source>
        <dbReference type="EMBL" id="GHI00269.1"/>
    </source>
</evidence>
<organism evidence="2 3">
    <name type="scientific">Neobacillus kokaensis</name>
    <dbReference type="NCBI Taxonomy" id="2759023"/>
    <lineage>
        <taxon>Bacteria</taxon>
        <taxon>Bacillati</taxon>
        <taxon>Bacillota</taxon>
        <taxon>Bacilli</taxon>
        <taxon>Bacillales</taxon>
        <taxon>Bacillaceae</taxon>
        <taxon>Neobacillus</taxon>
    </lineage>
</organism>
<feature type="compositionally biased region" description="Polar residues" evidence="1">
    <location>
        <begin position="45"/>
        <end position="62"/>
    </location>
</feature>
<dbReference type="EMBL" id="BNDS01000020">
    <property type="protein sequence ID" value="GHI00269.1"/>
    <property type="molecule type" value="Genomic_DNA"/>
</dbReference>
<keyword evidence="3" id="KW-1185">Reference proteome</keyword>
<feature type="region of interest" description="Disordered" evidence="1">
    <location>
        <begin position="39"/>
        <end position="62"/>
    </location>
</feature>
<evidence type="ECO:0000256" key="1">
    <source>
        <dbReference type="SAM" id="MobiDB-lite"/>
    </source>
</evidence>
<accession>A0ABQ3N5R4</accession>
<comment type="caution">
    <text evidence="2">The sequence shown here is derived from an EMBL/GenBank/DDBJ whole genome shotgun (WGS) entry which is preliminary data.</text>
</comment>
<protein>
    <submittedName>
        <fullName evidence="2">Uncharacterized protein</fullName>
    </submittedName>
</protein>
<sequence>MATKLTKKAVGMFPIRLLETKLTKKAAGMFPMRAIGNKTHEESGRNVSNEGNWEQISQENGI</sequence>
<reference evidence="2 3" key="1">
    <citation type="journal article" date="2022" name="Int. J. Syst. Evol. Microbiol.">
        <title>Neobacillus kokaensis sp. nov., isolated from soil.</title>
        <authorList>
            <person name="Yuki K."/>
            <person name="Matsubara H."/>
            <person name="Yamaguchi S."/>
        </authorList>
    </citation>
    <scope>NUCLEOTIDE SEQUENCE [LARGE SCALE GENOMIC DNA]</scope>
    <source>
        <strain evidence="2 3">LOB 377</strain>
    </source>
</reference>
<proteinExistence type="predicted"/>
<dbReference type="RefSeq" id="WP_223282810.1">
    <property type="nucleotide sequence ID" value="NZ_BNDS01000020.1"/>
</dbReference>
<dbReference type="Proteomes" id="UP000637074">
    <property type="component" value="Unassembled WGS sequence"/>
</dbReference>
<evidence type="ECO:0000313" key="3">
    <source>
        <dbReference type="Proteomes" id="UP000637074"/>
    </source>
</evidence>
<name>A0ABQ3N5R4_9BACI</name>
<gene>
    <name evidence="2" type="ORF">AM1BK_38110</name>
</gene>